<dbReference type="Proteomes" id="UP000823388">
    <property type="component" value="Chromosome 3N"/>
</dbReference>
<evidence type="ECO:0000313" key="3">
    <source>
        <dbReference type="Proteomes" id="UP000823388"/>
    </source>
</evidence>
<dbReference type="EMBL" id="CM029042">
    <property type="protein sequence ID" value="KAG2618360.1"/>
    <property type="molecule type" value="Genomic_DNA"/>
</dbReference>
<evidence type="ECO:0000256" key="1">
    <source>
        <dbReference type="SAM" id="MobiDB-lite"/>
    </source>
</evidence>
<organism evidence="2 3">
    <name type="scientific">Panicum virgatum</name>
    <name type="common">Blackwell switchgrass</name>
    <dbReference type="NCBI Taxonomy" id="38727"/>
    <lineage>
        <taxon>Eukaryota</taxon>
        <taxon>Viridiplantae</taxon>
        <taxon>Streptophyta</taxon>
        <taxon>Embryophyta</taxon>
        <taxon>Tracheophyta</taxon>
        <taxon>Spermatophyta</taxon>
        <taxon>Magnoliopsida</taxon>
        <taxon>Liliopsida</taxon>
        <taxon>Poales</taxon>
        <taxon>Poaceae</taxon>
        <taxon>PACMAD clade</taxon>
        <taxon>Panicoideae</taxon>
        <taxon>Panicodae</taxon>
        <taxon>Paniceae</taxon>
        <taxon>Panicinae</taxon>
        <taxon>Panicum</taxon>
        <taxon>Panicum sect. Hiantes</taxon>
    </lineage>
</organism>
<proteinExistence type="predicted"/>
<dbReference type="AlphaFoldDB" id="A0A8T0U665"/>
<gene>
    <name evidence="2" type="ORF">PVAP13_3NG079541</name>
</gene>
<keyword evidence="3" id="KW-1185">Reference proteome</keyword>
<protein>
    <submittedName>
        <fullName evidence="2">Uncharacterized protein</fullName>
    </submittedName>
</protein>
<reference evidence="2" key="1">
    <citation type="submission" date="2020-05" db="EMBL/GenBank/DDBJ databases">
        <title>WGS assembly of Panicum virgatum.</title>
        <authorList>
            <person name="Lovell J.T."/>
            <person name="Jenkins J."/>
            <person name="Shu S."/>
            <person name="Juenger T.E."/>
            <person name="Schmutz J."/>
        </authorList>
    </citation>
    <scope>NUCLEOTIDE SEQUENCE</scope>
    <source>
        <strain evidence="2">AP13</strain>
    </source>
</reference>
<accession>A0A8T0U665</accession>
<feature type="compositionally biased region" description="Low complexity" evidence="1">
    <location>
        <begin position="13"/>
        <end position="38"/>
    </location>
</feature>
<comment type="caution">
    <text evidence="2">The sequence shown here is derived from an EMBL/GenBank/DDBJ whole genome shotgun (WGS) entry which is preliminary data.</text>
</comment>
<sequence>MIRAELRPRRTRPSPSSNSFFFLQNQNRSRFLPAASASRPRRPGSRRADMTPQLAHPPRDTDIRHDHGGPVLAVRSQESSALLSQRRAVAGEGDGRFARRVWPRVAAHPGLWRWLRLRYLSALAFRHTNLKPPTPQLLKFLLISISSHCH</sequence>
<feature type="compositionally biased region" description="Basic and acidic residues" evidence="1">
    <location>
        <begin position="57"/>
        <end position="68"/>
    </location>
</feature>
<name>A0A8T0U665_PANVG</name>
<evidence type="ECO:0000313" key="2">
    <source>
        <dbReference type="EMBL" id="KAG2618360.1"/>
    </source>
</evidence>
<feature type="region of interest" description="Disordered" evidence="1">
    <location>
        <begin position="1"/>
        <end position="68"/>
    </location>
</feature>